<name>A0A7U2HXK9_PHANO</name>
<gene>
    <name evidence="2" type="ORF">JI435_401720</name>
</gene>
<evidence type="ECO:0000313" key="3">
    <source>
        <dbReference type="Proteomes" id="UP000663193"/>
    </source>
</evidence>
<evidence type="ECO:0000256" key="1">
    <source>
        <dbReference type="SAM" id="Phobius"/>
    </source>
</evidence>
<keyword evidence="1" id="KW-1133">Transmembrane helix</keyword>
<keyword evidence="1" id="KW-0472">Membrane</keyword>
<sequence>MDRVLHMQLLFTAHRAMHWRCFGETLLSLGRKLFELTHGSYMSPPGCCKYLYVYLRKMYCSYAQHYFAVPSTYLLQSLTFVALLSYCIDYVWPSLQPNSI</sequence>
<evidence type="ECO:0000313" key="2">
    <source>
        <dbReference type="EMBL" id="QRC91812.1"/>
    </source>
</evidence>
<organism evidence="2 3">
    <name type="scientific">Phaeosphaeria nodorum (strain SN15 / ATCC MYA-4574 / FGSC 10173)</name>
    <name type="common">Glume blotch fungus</name>
    <name type="synonym">Parastagonospora nodorum</name>
    <dbReference type="NCBI Taxonomy" id="321614"/>
    <lineage>
        <taxon>Eukaryota</taxon>
        <taxon>Fungi</taxon>
        <taxon>Dikarya</taxon>
        <taxon>Ascomycota</taxon>
        <taxon>Pezizomycotina</taxon>
        <taxon>Dothideomycetes</taxon>
        <taxon>Pleosporomycetidae</taxon>
        <taxon>Pleosporales</taxon>
        <taxon>Pleosporineae</taxon>
        <taxon>Phaeosphaeriaceae</taxon>
        <taxon>Parastagonospora</taxon>
    </lineage>
</organism>
<keyword evidence="1" id="KW-0812">Transmembrane</keyword>
<accession>A0A7U2HXK9</accession>
<dbReference type="Proteomes" id="UP000663193">
    <property type="component" value="Chromosome 2"/>
</dbReference>
<keyword evidence="3" id="KW-1185">Reference proteome</keyword>
<reference evidence="3" key="1">
    <citation type="journal article" date="2021" name="BMC Genomics">
        <title>Chromosome-level genome assembly and manually-curated proteome of model necrotroph Parastagonospora nodorum Sn15 reveals a genome-wide trove of candidate effector homologs, and redundancy of virulence-related functions within an accessory chromosome.</title>
        <authorList>
            <person name="Bertazzoni S."/>
            <person name="Jones D.A.B."/>
            <person name="Phan H.T."/>
            <person name="Tan K.-C."/>
            <person name="Hane J.K."/>
        </authorList>
    </citation>
    <scope>NUCLEOTIDE SEQUENCE [LARGE SCALE GENOMIC DNA]</scope>
    <source>
        <strain evidence="3">SN15 / ATCC MYA-4574 / FGSC 10173)</strain>
    </source>
</reference>
<proteinExistence type="predicted"/>
<dbReference type="AlphaFoldDB" id="A0A7U2HXK9"/>
<feature type="transmembrane region" description="Helical" evidence="1">
    <location>
        <begin position="66"/>
        <end position="92"/>
    </location>
</feature>
<dbReference type="EMBL" id="CP069024">
    <property type="protein sequence ID" value="QRC91812.1"/>
    <property type="molecule type" value="Genomic_DNA"/>
</dbReference>
<dbReference type="VEuPathDB" id="FungiDB:JI435_401720"/>
<protein>
    <submittedName>
        <fullName evidence="2">Uncharacterized protein</fullName>
    </submittedName>
</protein>